<keyword evidence="1" id="KW-0472">Membrane</keyword>
<keyword evidence="1" id="KW-0812">Transmembrane</keyword>
<dbReference type="EMBL" id="CAMXCT030005323">
    <property type="protein sequence ID" value="CAL4799332.1"/>
    <property type="molecule type" value="Genomic_DNA"/>
</dbReference>
<dbReference type="Proteomes" id="UP001152797">
    <property type="component" value="Unassembled WGS sequence"/>
</dbReference>
<sequence>MANFTAKKAAITAAITEELGACRSWVVFITIVFEILSHLMVMVAAWESTAYVIPVYLLLHFLIATQVTDLSVRQLLEAPLLWLFPSSRLVSSRPCAARGARLCSWLLRWAMFGILVVVCGDDSWEKFAGDHICYDDPRHSCQGLPPWLQTPQYKTWWHGGSPTCLADPEVYGSCLTELPWFTRSYCNAQAGRCAVLALPPWLLSLSALVAAVGPVLGLVVGTHLDLGTFCSKQLAEVPGTQAAATMNTVTGEVGWLKKASYILMIVGPFYLDVILDMNGILQYLLTGNFMFSAGSAIIFFTSLHQQVARGGVQKLWNATLESVKLGQSTDDLQKIMLSEKALEAPLQLFLQFYAFPFVTSSRVAVLSFIFSLFLSLKSVAEAAYWLAELKLHNALVTQEYESLP</sequence>
<feature type="transmembrane region" description="Helical" evidence="1">
    <location>
        <begin position="51"/>
        <end position="72"/>
    </location>
</feature>
<keyword evidence="1" id="KW-1133">Transmembrane helix</keyword>
<dbReference type="EMBL" id="CAMXCT020005323">
    <property type="protein sequence ID" value="CAL1165395.1"/>
    <property type="molecule type" value="Genomic_DNA"/>
</dbReference>
<feature type="transmembrane region" description="Helical" evidence="1">
    <location>
        <begin position="201"/>
        <end position="224"/>
    </location>
</feature>
<evidence type="ECO:0000313" key="2">
    <source>
        <dbReference type="EMBL" id="CAI4012020.1"/>
    </source>
</evidence>
<organism evidence="2">
    <name type="scientific">Cladocopium goreaui</name>
    <dbReference type="NCBI Taxonomy" id="2562237"/>
    <lineage>
        <taxon>Eukaryota</taxon>
        <taxon>Sar</taxon>
        <taxon>Alveolata</taxon>
        <taxon>Dinophyceae</taxon>
        <taxon>Suessiales</taxon>
        <taxon>Symbiodiniaceae</taxon>
        <taxon>Cladocopium</taxon>
    </lineage>
</organism>
<keyword evidence="4" id="KW-1185">Reference proteome</keyword>
<dbReference type="AlphaFoldDB" id="A0A9P1DKM4"/>
<feature type="transmembrane region" description="Helical" evidence="1">
    <location>
        <begin position="25"/>
        <end position="45"/>
    </location>
</feature>
<feature type="transmembrane region" description="Helical" evidence="1">
    <location>
        <begin position="352"/>
        <end position="376"/>
    </location>
</feature>
<proteinExistence type="predicted"/>
<accession>A0A9P1DKM4</accession>
<reference evidence="3" key="2">
    <citation type="submission" date="2024-04" db="EMBL/GenBank/DDBJ databases">
        <authorList>
            <person name="Chen Y."/>
            <person name="Shah S."/>
            <person name="Dougan E. K."/>
            <person name="Thang M."/>
            <person name="Chan C."/>
        </authorList>
    </citation>
    <scope>NUCLEOTIDE SEQUENCE [LARGE SCALE GENOMIC DNA]</scope>
</reference>
<reference evidence="2" key="1">
    <citation type="submission" date="2022-10" db="EMBL/GenBank/DDBJ databases">
        <authorList>
            <person name="Chen Y."/>
            <person name="Dougan E. K."/>
            <person name="Chan C."/>
            <person name="Rhodes N."/>
            <person name="Thang M."/>
        </authorList>
    </citation>
    <scope>NUCLEOTIDE SEQUENCE</scope>
</reference>
<evidence type="ECO:0000256" key="1">
    <source>
        <dbReference type="SAM" id="Phobius"/>
    </source>
</evidence>
<dbReference type="OrthoDB" id="415655at2759"/>
<evidence type="ECO:0000313" key="4">
    <source>
        <dbReference type="Proteomes" id="UP001152797"/>
    </source>
</evidence>
<dbReference type="EMBL" id="CAMXCT010005323">
    <property type="protein sequence ID" value="CAI4012020.1"/>
    <property type="molecule type" value="Genomic_DNA"/>
</dbReference>
<comment type="caution">
    <text evidence="2">The sequence shown here is derived from an EMBL/GenBank/DDBJ whole genome shotgun (WGS) entry which is preliminary data.</text>
</comment>
<evidence type="ECO:0000313" key="3">
    <source>
        <dbReference type="EMBL" id="CAL1165395.1"/>
    </source>
</evidence>
<feature type="transmembrane region" description="Helical" evidence="1">
    <location>
        <begin position="283"/>
        <end position="303"/>
    </location>
</feature>
<protein>
    <submittedName>
        <fullName evidence="2">Uncharacterized protein</fullName>
    </submittedName>
</protein>
<gene>
    <name evidence="2" type="ORF">C1SCF055_LOCUS37130</name>
</gene>
<name>A0A9P1DKM4_9DINO</name>